<organism evidence="1 2">
    <name type="scientific">Papaver somniferum</name>
    <name type="common">Opium poppy</name>
    <dbReference type="NCBI Taxonomy" id="3469"/>
    <lineage>
        <taxon>Eukaryota</taxon>
        <taxon>Viridiplantae</taxon>
        <taxon>Streptophyta</taxon>
        <taxon>Embryophyta</taxon>
        <taxon>Tracheophyta</taxon>
        <taxon>Spermatophyta</taxon>
        <taxon>Magnoliopsida</taxon>
        <taxon>Ranunculales</taxon>
        <taxon>Papaveraceae</taxon>
        <taxon>Papaveroideae</taxon>
        <taxon>Papaver</taxon>
    </lineage>
</organism>
<evidence type="ECO:0000313" key="1">
    <source>
        <dbReference type="EMBL" id="RZC61882.1"/>
    </source>
</evidence>
<dbReference type="EMBL" id="CM010719">
    <property type="protein sequence ID" value="RZC61882.1"/>
    <property type="molecule type" value="Genomic_DNA"/>
</dbReference>
<dbReference type="AlphaFoldDB" id="A0A4Y7JPD1"/>
<dbReference type="Proteomes" id="UP000316621">
    <property type="component" value="Chromosome 5"/>
</dbReference>
<gene>
    <name evidence="1" type="ORF">C5167_023660</name>
</gene>
<protein>
    <submittedName>
        <fullName evidence="1">Uncharacterized protein</fullName>
    </submittedName>
</protein>
<sequence length="168" mass="18935">MIDDYRIVDCVPVKAWELEVTAYCSVTGIGMNCCRCKENGIGRVMRIVDCVPVKAWELEVTAYCSVTGIGMNCCRCKENGIGRVIRTVDCVPVKAWELEVTAYYRSYALLHHMCSTASFSAMMALCSFSSTLKAHLLLHHYSFFGTDRLLCNCFTIIHHCFPCNIHNL</sequence>
<reference evidence="1 2" key="1">
    <citation type="journal article" date="2018" name="Science">
        <title>The opium poppy genome and morphinan production.</title>
        <authorList>
            <person name="Guo L."/>
            <person name="Winzer T."/>
            <person name="Yang X."/>
            <person name="Li Y."/>
            <person name="Ning Z."/>
            <person name="He Z."/>
            <person name="Teodor R."/>
            <person name="Lu Y."/>
            <person name="Bowser T.A."/>
            <person name="Graham I.A."/>
            <person name="Ye K."/>
        </authorList>
    </citation>
    <scope>NUCLEOTIDE SEQUENCE [LARGE SCALE GENOMIC DNA]</scope>
    <source>
        <strain evidence="2">cv. HN1</strain>
        <tissue evidence="1">Leaves</tissue>
    </source>
</reference>
<accession>A0A4Y7JPD1</accession>
<dbReference type="Gramene" id="RZC61882">
    <property type="protein sequence ID" value="RZC61882"/>
    <property type="gene ID" value="C5167_023660"/>
</dbReference>
<proteinExistence type="predicted"/>
<name>A0A4Y7JPD1_PAPSO</name>
<evidence type="ECO:0000313" key="2">
    <source>
        <dbReference type="Proteomes" id="UP000316621"/>
    </source>
</evidence>
<keyword evidence="2" id="KW-1185">Reference proteome</keyword>